<sequence>MMNIFNIFDPMINLYLSLNWLMITMIYFYLPYLYWMIPSRWLFLWLLIFNFINKEASILKMKIFKISFTPLFFMFMLTNFLGLFPFIFTSSSHMTMNLSFSITFWLSFMLMGWIFNTKYMLMHQVPMGTPNILMPFMVMIEFISNIIRPLTLSIRLTANMIAGHLLLTLISNNGNKLMFLMSILLIIIQTMLMLLELSVAFIQSYVFTILLMLYSQEI</sequence>
<comment type="similarity">
    <text evidence="3">Belongs to the ATPase A chain family.</text>
</comment>
<evidence type="ECO:0000256" key="11">
    <source>
        <dbReference type="ARBA" id="ARBA00023136"/>
    </source>
</evidence>
<comment type="function">
    <text evidence="1">Mitochondrial membrane ATP synthase (F(1)F(0) ATP synthase or Complex V) produces ATP from ADP in the presence of a proton gradient across the membrane which is generated by electron transport complexes of the respiratory chain. F-type ATPases consist of two structural domains, F(1) - containing the extramembraneous catalytic core and F(0) - containing the membrane proton channel, linked together by a central stalk and a peripheral stalk. During catalysis, ATP synthesis in the catalytic domain of F(1) is coupled via a rotary mechanism of the central stalk subunits to proton translocation. Key component of the proton channel; it may play a direct role in the translocation of protons across the membrane.</text>
</comment>
<dbReference type="AlphaFoldDB" id="A0A3Q8UA90"/>
<evidence type="ECO:0000256" key="6">
    <source>
        <dbReference type="ARBA" id="ARBA00022547"/>
    </source>
</evidence>
<comment type="subcellular location">
    <subcellularLocation>
        <location evidence="2">Membrane</location>
        <topology evidence="2">Multi-pass membrane protein</topology>
    </subcellularLocation>
    <subcellularLocation>
        <location evidence="13">Mitochondrion inner membrane</location>
        <topology evidence="13">Multi-pass membrane protein</topology>
    </subcellularLocation>
</comment>
<geneLocation type="mitochondrion" evidence="15"/>
<accession>A0A3Q8UA90</accession>
<feature type="transmembrane region" description="Helical" evidence="14">
    <location>
        <begin position="94"/>
        <end position="115"/>
    </location>
</feature>
<keyword evidence="11 14" id="KW-0472">Membrane</keyword>
<evidence type="ECO:0000256" key="12">
    <source>
        <dbReference type="ARBA" id="ARBA00023310"/>
    </source>
</evidence>
<keyword evidence="9 14" id="KW-1133">Transmembrane helix</keyword>
<dbReference type="InterPro" id="IPR035908">
    <property type="entry name" value="F0_ATP_A_sf"/>
</dbReference>
<dbReference type="SUPFAM" id="SSF81336">
    <property type="entry name" value="F1F0 ATP synthase subunit A"/>
    <property type="match status" value="1"/>
</dbReference>
<keyword evidence="6" id="KW-0138">CF(0)</keyword>
<dbReference type="CDD" id="cd00310">
    <property type="entry name" value="ATP-synt_Fo_a_6"/>
    <property type="match status" value="1"/>
</dbReference>
<dbReference type="GO" id="GO:0045259">
    <property type="term" value="C:proton-transporting ATP synthase complex"/>
    <property type="evidence" value="ECO:0007669"/>
    <property type="project" value="UniProtKB-KW"/>
</dbReference>
<keyword evidence="15" id="KW-0496">Mitochondrion</keyword>
<dbReference type="InterPro" id="IPR023011">
    <property type="entry name" value="ATP_synth_F0_asu_AS"/>
</dbReference>
<proteinExistence type="inferred from homology"/>
<dbReference type="NCBIfam" id="TIGR01131">
    <property type="entry name" value="ATP_synt_6_or_A"/>
    <property type="match status" value="1"/>
</dbReference>
<dbReference type="EMBL" id="MG923508">
    <property type="protein sequence ID" value="AZL93403.1"/>
    <property type="molecule type" value="Genomic_DNA"/>
</dbReference>
<evidence type="ECO:0000256" key="13">
    <source>
        <dbReference type="RuleBase" id="RU004450"/>
    </source>
</evidence>
<evidence type="ECO:0000256" key="2">
    <source>
        <dbReference type="ARBA" id="ARBA00004141"/>
    </source>
</evidence>
<dbReference type="PANTHER" id="PTHR11410">
    <property type="entry name" value="ATP SYNTHASE SUBUNIT A"/>
    <property type="match status" value="1"/>
</dbReference>
<keyword evidence="7 14" id="KW-0812">Transmembrane</keyword>
<keyword evidence="10" id="KW-0406">Ion transport</keyword>
<dbReference type="PROSITE" id="PS00449">
    <property type="entry name" value="ATPASE_A"/>
    <property type="match status" value="1"/>
</dbReference>
<evidence type="ECO:0000256" key="5">
    <source>
        <dbReference type="ARBA" id="ARBA00022448"/>
    </source>
</evidence>
<keyword evidence="5" id="KW-0813">Transport</keyword>
<feature type="transmembrane region" description="Helical" evidence="14">
    <location>
        <begin position="12"/>
        <end position="29"/>
    </location>
</feature>
<dbReference type="GO" id="GO:0046933">
    <property type="term" value="F:proton-transporting ATP synthase activity, rotational mechanism"/>
    <property type="evidence" value="ECO:0007669"/>
    <property type="project" value="TreeGrafter"/>
</dbReference>
<dbReference type="GO" id="GO:0005743">
    <property type="term" value="C:mitochondrial inner membrane"/>
    <property type="evidence" value="ECO:0007669"/>
    <property type="project" value="UniProtKB-SubCell"/>
</dbReference>
<comment type="subunit">
    <text evidence="4">F-type ATPases have 2 components, CF(1) - the catalytic core - and CF(0) - the membrane proton channel. CF(1) has five subunits: alpha(3), beta(3), gamma(1), delta(1), epsilon(1). CF(0) has three main subunits: a, b and c.</text>
</comment>
<dbReference type="Pfam" id="PF00119">
    <property type="entry name" value="ATP-synt_A"/>
    <property type="match status" value="1"/>
</dbReference>
<evidence type="ECO:0000256" key="1">
    <source>
        <dbReference type="ARBA" id="ARBA00002070"/>
    </source>
</evidence>
<dbReference type="InterPro" id="IPR045083">
    <property type="entry name" value="ATP_synth_F0_asu_bact/mt"/>
</dbReference>
<name>A0A3Q8UA90_9HYME</name>
<keyword evidence="8" id="KW-0375">Hydrogen ion transport</keyword>
<feature type="transmembrane region" description="Helical" evidence="14">
    <location>
        <begin position="183"/>
        <end position="214"/>
    </location>
</feature>
<evidence type="ECO:0000256" key="10">
    <source>
        <dbReference type="ARBA" id="ARBA00023065"/>
    </source>
</evidence>
<evidence type="ECO:0000256" key="14">
    <source>
        <dbReference type="SAM" id="Phobius"/>
    </source>
</evidence>
<feature type="transmembrane region" description="Helical" evidence="14">
    <location>
        <begin position="64"/>
        <end position="88"/>
    </location>
</feature>
<protein>
    <recommendedName>
        <fullName evidence="13">ATP synthase subunit a</fullName>
    </recommendedName>
</protein>
<evidence type="ECO:0000313" key="15">
    <source>
        <dbReference type="EMBL" id="AZL93403.1"/>
    </source>
</evidence>
<reference evidence="15" key="1">
    <citation type="journal article" date="2018" name="Mol. Phylogenet. Evol.">
        <title>Mitochondrial phylogenomics of the Hymenoptera.</title>
        <authorList>
            <person name="Tang P."/>
            <person name="Zhu J.C."/>
            <person name="Zheng B.Y."/>
            <person name="Wei S.J."/>
            <person name="Sharkey M."/>
            <person name="Chen X.X."/>
            <person name="Vogler A.P."/>
        </authorList>
    </citation>
    <scope>NUCLEOTIDE SEQUENCE</scope>
</reference>
<dbReference type="PANTHER" id="PTHR11410:SF0">
    <property type="entry name" value="ATP SYNTHASE SUBUNIT A"/>
    <property type="match status" value="1"/>
</dbReference>
<dbReference type="PRINTS" id="PR00123">
    <property type="entry name" value="ATPASEA"/>
</dbReference>
<keyword evidence="12" id="KW-0066">ATP synthesis</keyword>
<evidence type="ECO:0000256" key="8">
    <source>
        <dbReference type="ARBA" id="ARBA00022781"/>
    </source>
</evidence>
<evidence type="ECO:0000256" key="7">
    <source>
        <dbReference type="ARBA" id="ARBA00022692"/>
    </source>
</evidence>
<gene>
    <name evidence="15" type="primary">atp6</name>
</gene>
<evidence type="ECO:0000256" key="4">
    <source>
        <dbReference type="ARBA" id="ARBA00011648"/>
    </source>
</evidence>
<feature type="transmembrane region" description="Helical" evidence="14">
    <location>
        <begin position="127"/>
        <end position="147"/>
    </location>
</feature>
<evidence type="ECO:0000256" key="9">
    <source>
        <dbReference type="ARBA" id="ARBA00022989"/>
    </source>
</evidence>
<organism evidence="15">
    <name type="scientific">Habroteleia persimilis</name>
    <dbReference type="NCBI Taxonomy" id="2496286"/>
    <lineage>
        <taxon>Eukaryota</taxon>
        <taxon>Metazoa</taxon>
        <taxon>Ecdysozoa</taxon>
        <taxon>Arthropoda</taxon>
        <taxon>Hexapoda</taxon>
        <taxon>Insecta</taxon>
        <taxon>Pterygota</taxon>
        <taxon>Neoptera</taxon>
        <taxon>Endopterygota</taxon>
        <taxon>Hymenoptera</taxon>
        <taxon>Apocrita</taxon>
        <taxon>Proctotrupomorpha</taxon>
        <taxon>Platygastroidea</taxon>
        <taxon>Scelionidae</taxon>
        <taxon>Scelioninae</taxon>
        <taxon>Habroteleia</taxon>
    </lineage>
</organism>
<dbReference type="Gene3D" id="1.20.120.220">
    <property type="entry name" value="ATP synthase, F0 complex, subunit A"/>
    <property type="match status" value="1"/>
</dbReference>
<dbReference type="InterPro" id="IPR000568">
    <property type="entry name" value="ATP_synth_F0_asu"/>
</dbReference>
<evidence type="ECO:0000256" key="3">
    <source>
        <dbReference type="ARBA" id="ARBA00006810"/>
    </source>
</evidence>